<dbReference type="InterPro" id="IPR001387">
    <property type="entry name" value="Cro/C1-type_HTH"/>
</dbReference>
<gene>
    <name evidence="2" type="ORF">HCJ92_08465</name>
</gene>
<dbReference type="InterPro" id="IPR043917">
    <property type="entry name" value="DUF5753"/>
</dbReference>
<protein>
    <submittedName>
        <fullName evidence="2">Helix-turn-helix transcriptional regulator</fullName>
    </submittedName>
</protein>
<evidence type="ECO:0000259" key="1">
    <source>
        <dbReference type="PROSITE" id="PS50943"/>
    </source>
</evidence>
<dbReference type="RefSeq" id="WP_167932848.1">
    <property type="nucleotide sequence ID" value="NZ_JAAVJB010000045.1"/>
</dbReference>
<dbReference type="Proteomes" id="UP000746503">
    <property type="component" value="Unassembled WGS sequence"/>
</dbReference>
<accession>A0ABX1AGP8</accession>
<dbReference type="SUPFAM" id="SSF47413">
    <property type="entry name" value="lambda repressor-like DNA-binding domains"/>
    <property type="match status" value="1"/>
</dbReference>
<reference evidence="2 3" key="1">
    <citation type="submission" date="2020-03" db="EMBL/GenBank/DDBJ databases">
        <title>Draft genome of Streptomyces sp. ventii, isolated from the Axial Seamount in the Pacific Ocean, and resequencing of the two type strains Streptomyces lonarensis strain NCL 716 and Streptomyces bohaiensis strain 11A07.</title>
        <authorList>
            <person name="Loughran R.M."/>
            <person name="Pfannmuller K.M."/>
            <person name="Wasson B.J."/>
            <person name="Deadmond M.C."/>
            <person name="Paddock B.E."/>
            <person name="Koyack M.J."/>
            <person name="Gallegos D.A."/>
            <person name="Mitchell E.A."/>
            <person name="Ushijima B."/>
            <person name="Saw J.H."/>
            <person name="Mcphail K.L."/>
            <person name="Videau P."/>
        </authorList>
    </citation>
    <scope>NUCLEOTIDE SEQUENCE [LARGE SCALE GENOMIC DNA]</scope>
    <source>
        <strain evidence="3">5675061</strain>
    </source>
</reference>
<comment type="caution">
    <text evidence="2">The sequence shown here is derived from an EMBL/GenBank/DDBJ whole genome shotgun (WGS) entry which is preliminary data.</text>
</comment>
<evidence type="ECO:0000313" key="3">
    <source>
        <dbReference type="Proteomes" id="UP000746503"/>
    </source>
</evidence>
<proteinExistence type="predicted"/>
<evidence type="ECO:0000313" key="2">
    <source>
        <dbReference type="EMBL" id="NJP66323.1"/>
    </source>
</evidence>
<dbReference type="CDD" id="cd00093">
    <property type="entry name" value="HTH_XRE"/>
    <property type="match status" value="1"/>
</dbReference>
<dbReference type="Gene3D" id="1.10.260.40">
    <property type="entry name" value="lambda repressor-like DNA-binding domains"/>
    <property type="match status" value="1"/>
</dbReference>
<feature type="domain" description="HTH cro/C1-type" evidence="1">
    <location>
        <begin position="21"/>
        <end position="77"/>
    </location>
</feature>
<keyword evidence="3" id="KW-1185">Reference proteome</keyword>
<dbReference type="InterPro" id="IPR010982">
    <property type="entry name" value="Lambda_DNA-bd_dom_sf"/>
</dbReference>
<name>A0ABX1AGP8_9ACTN</name>
<dbReference type="EMBL" id="JAAVJB010000045">
    <property type="protein sequence ID" value="NJP66323.1"/>
    <property type="molecule type" value="Genomic_DNA"/>
</dbReference>
<dbReference type="SMART" id="SM00530">
    <property type="entry name" value="HTH_XRE"/>
    <property type="match status" value="1"/>
</dbReference>
<dbReference type="Pfam" id="PF13560">
    <property type="entry name" value="HTH_31"/>
    <property type="match status" value="1"/>
</dbReference>
<sequence length="279" mass="31046">MANIKELSPDSSPQAAFGANLRRLREERGWKQEELGRRMGYSGTHISAVETDRKMPTLRLARSADQAFGIEQSPDTFERQWREIQHGTLLEGFGEFVRHEGRAAEIRLYEVGVMPGLLQTPEYAEALTARAVERGAITPEQGTERIALVEERQAALNRKPPPLMCVALDESCLRRPVGSTATMDGQLSRLVEFAAQPHTILQVVPFTIGDRRPLSLPVTILTLPDRALMSYAESAQRGHLERDNKFVLPTLAAYHQLQAAAPSQDQSVAMVEKLRKGTP</sequence>
<dbReference type="Pfam" id="PF19054">
    <property type="entry name" value="DUF5753"/>
    <property type="match status" value="1"/>
</dbReference>
<dbReference type="PROSITE" id="PS50943">
    <property type="entry name" value="HTH_CROC1"/>
    <property type="match status" value="1"/>
</dbReference>
<organism evidence="2 3">
    <name type="scientific">Streptomyces spiramenti</name>
    <dbReference type="NCBI Taxonomy" id="2720606"/>
    <lineage>
        <taxon>Bacteria</taxon>
        <taxon>Bacillati</taxon>
        <taxon>Actinomycetota</taxon>
        <taxon>Actinomycetes</taxon>
        <taxon>Kitasatosporales</taxon>
        <taxon>Streptomycetaceae</taxon>
        <taxon>Streptomyces</taxon>
    </lineage>
</organism>